<dbReference type="InterPro" id="IPR000073">
    <property type="entry name" value="AB_hydrolase_1"/>
</dbReference>
<dbReference type="InterPro" id="IPR050266">
    <property type="entry name" value="AB_hydrolase_sf"/>
</dbReference>
<dbReference type="Pfam" id="PF00561">
    <property type="entry name" value="Abhydrolase_1"/>
    <property type="match status" value="1"/>
</dbReference>
<dbReference type="Proteomes" id="UP001208567">
    <property type="component" value="Unassembled WGS sequence"/>
</dbReference>
<dbReference type="PANTHER" id="PTHR43798">
    <property type="entry name" value="MONOACYLGLYCEROL LIPASE"/>
    <property type="match status" value="1"/>
</dbReference>
<dbReference type="RefSeq" id="WP_264848467.1">
    <property type="nucleotide sequence ID" value="NZ_BRXR01000001.1"/>
</dbReference>
<reference evidence="3 4" key="1">
    <citation type="journal article" date="2024" name="Int. J. Syst. Evol. Microbiol.">
        <title>Clostridium omnivorum sp. nov., isolated from anoxic soil under the treatment of reductive soil disinfestation.</title>
        <authorList>
            <person name="Ueki A."/>
            <person name="Tonouchi A."/>
            <person name="Kaku N."/>
            <person name="Honma S."/>
            <person name="Ueki K."/>
        </authorList>
    </citation>
    <scope>NUCLEOTIDE SEQUENCE [LARGE SCALE GENOMIC DNA]</scope>
    <source>
        <strain evidence="3 4">E14</strain>
    </source>
</reference>
<gene>
    <name evidence="3" type="ORF">bsdE14_05910</name>
</gene>
<evidence type="ECO:0000313" key="3">
    <source>
        <dbReference type="EMBL" id="GLC29181.1"/>
    </source>
</evidence>
<dbReference type="InterPro" id="IPR029058">
    <property type="entry name" value="AB_hydrolase_fold"/>
</dbReference>
<dbReference type="EMBL" id="BRXR01000001">
    <property type="protein sequence ID" value="GLC29181.1"/>
    <property type="molecule type" value="Genomic_DNA"/>
</dbReference>
<keyword evidence="4" id="KW-1185">Reference proteome</keyword>
<comment type="caution">
    <text evidence="3">The sequence shown here is derived from an EMBL/GenBank/DDBJ whole genome shotgun (WGS) entry which is preliminary data.</text>
</comment>
<sequence>MIEKLVDIGTKKLQVSIHGDGAPIVVIETGMGCSWYDFSKVIEEISKNATVLTYHRSGYGKSTLGKEERTTKQIAVDFNELLEIEGINCPIILVGHSFGGLCVQHFACLFPEKVAAMVLIDSNSSGEYKMDKLRDKLPNFKNTFSKNKIIDNWRGLSQKSKDELKTIISPELLIEQRELIEEIQKCILEFQINPGMYSAMASELELMSQSGQEIEKRFKQLDVPLIVLGRDKALGIKWNVDMGIPQEEAVQFESLWSSLVREEANNSAKGQFIEVKGSRHSIYRTNPEVVIKAINDILSEIYMIDINEN</sequence>
<dbReference type="SUPFAM" id="SSF53474">
    <property type="entry name" value="alpha/beta-Hydrolases"/>
    <property type="match status" value="1"/>
</dbReference>
<feature type="domain" description="AB hydrolase-1" evidence="2">
    <location>
        <begin position="23"/>
        <end position="144"/>
    </location>
</feature>
<keyword evidence="1 3" id="KW-0378">Hydrolase</keyword>
<evidence type="ECO:0000256" key="1">
    <source>
        <dbReference type="ARBA" id="ARBA00022801"/>
    </source>
</evidence>
<evidence type="ECO:0000313" key="4">
    <source>
        <dbReference type="Proteomes" id="UP001208567"/>
    </source>
</evidence>
<proteinExistence type="predicted"/>
<dbReference type="GO" id="GO:0016787">
    <property type="term" value="F:hydrolase activity"/>
    <property type="evidence" value="ECO:0007669"/>
    <property type="project" value="UniProtKB-KW"/>
</dbReference>
<dbReference type="Gene3D" id="3.40.50.1820">
    <property type="entry name" value="alpha/beta hydrolase"/>
    <property type="match status" value="1"/>
</dbReference>
<name>A0ABQ5N1Z1_9CLOT</name>
<dbReference type="PRINTS" id="PR00111">
    <property type="entry name" value="ABHYDROLASE"/>
</dbReference>
<dbReference type="PANTHER" id="PTHR43798:SF31">
    <property type="entry name" value="AB HYDROLASE SUPERFAMILY PROTEIN YCLE"/>
    <property type="match status" value="1"/>
</dbReference>
<protein>
    <submittedName>
        <fullName evidence="3">Hydrolase</fullName>
    </submittedName>
</protein>
<evidence type="ECO:0000259" key="2">
    <source>
        <dbReference type="Pfam" id="PF00561"/>
    </source>
</evidence>
<accession>A0ABQ5N1Z1</accession>
<organism evidence="3 4">
    <name type="scientific">Clostridium omnivorum</name>
    <dbReference type="NCBI Taxonomy" id="1604902"/>
    <lineage>
        <taxon>Bacteria</taxon>
        <taxon>Bacillati</taxon>
        <taxon>Bacillota</taxon>
        <taxon>Clostridia</taxon>
        <taxon>Eubacteriales</taxon>
        <taxon>Clostridiaceae</taxon>
        <taxon>Clostridium</taxon>
    </lineage>
</organism>